<evidence type="ECO:0000256" key="6">
    <source>
        <dbReference type="ARBA" id="ARBA00022448"/>
    </source>
</evidence>
<protein>
    <recommendedName>
        <fullName evidence="5">RING-type E3 ubiquitin transferase</fullName>
        <ecNumber evidence="5">2.3.2.27</ecNumber>
    </recommendedName>
</protein>
<keyword evidence="6" id="KW-0813">Transport</keyword>
<keyword evidence="9" id="KW-0479">Metal-binding</keyword>
<dbReference type="InterPro" id="IPR025654">
    <property type="entry name" value="PEX2/10"/>
</dbReference>
<keyword evidence="12" id="KW-0862">Zinc</keyword>
<name>A0A9P6WHW8_9ASCO</name>
<evidence type="ECO:0000313" key="20">
    <source>
        <dbReference type="Proteomes" id="UP000697127"/>
    </source>
</evidence>
<keyword evidence="20" id="KW-1185">Reference proteome</keyword>
<keyword evidence="8 17" id="KW-0812">Transmembrane</keyword>
<feature type="transmembrane region" description="Helical" evidence="17">
    <location>
        <begin position="96"/>
        <end position="113"/>
    </location>
</feature>
<organism evidence="19 20">
    <name type="scientific">Pichia californica</name>
    <dbReference type="NCBI Taxonomy" id="460514"/>
    <lineage>
        <taxon>Eukaryota</taxon>
        <taxon>Fungi</taxon>
        <taxon>Dikarya</taxon>
        <taxon>Ascomycota</taxon>
        <taxon>Saccharomycotina</taxon>
        <taxon>Pichiomycetes</taxon>
        <taxon>Pichiales</taxon>
        <taxon>Pichiaceae</taxon>
        <taxon>Pichia</taxon>
    </lineage>
</organism>
<dbReference type="Proteomes" id="UP000697127">
    <property type="component" value="Unassembled WGS sequence"/>
</dbReference>
<feature type="non-terminal residue" evidence="19">
    <location>
        <position position="322"/>
    </location>
</feature>
<evidence type="ECO:0000256" key="10">
    <source>
        <dbReference type="ARBA" id="ARBA00022771"/>
    </source>
</evidence>
<comment type="similarity">
    <text evidence="4">Belongs to the pex2/pex10/pex12 family.</text>
</comment>
<keyword evidence="14 17" id="KW-1133">Transmembrane helix</keyword>
<sequence length="322" mass="37125">MSDLWYSKILPFATAPSIVRSNQKDSYFISELENKITDFIRNVKGSRFISLYNKEIGMISKLIYFTVTTGVGARTLGEEYVDLNYVNRTGYRRIKLIQRIAFIILYVLIPYLMSRLMKIVGNNINGNENIRNGNINVVKKILNKLTFINIMDVMNLHLAFFYFGGQYDELSKRLAGMRYVFRYKPDNRSRQSYGNYEILGGLMMIQLFIKYSSIVKTVLGSIIKADNTNIRDYGMNSKKNSRKTTRREIGQGLYKNMAKMEQDEMNEIGENAAIAKDNNNEDDDYLNMEVTVVNLSDAKQLPYIGEQSRNCMLCLSAMKDPT</sequence>
<evidence type="ECO:0000256" key="14">
    <source>
        <dbReference type="ARBA" id="ARBA00022989"/>
    </source>
</evidence>
<keyword evidence="13" id="KW-0653">Protein transport</keyword>
<dbReference type="InterPro" id="IPR006845">
    <property type="entry name" value="Pex_N"/>
</dbReference>
<evidence type="ECO:0000256" key="12">
    <source>
        <dbReference type="ARBA" id="ARBA00022833"/>
    </source>
</evidence>
<keyword evidence="7" id="KW-0808">Transferase</keyword>
<dbReference type="PANTHER" id="PTHR23350">
    <property type="entry name" value="PEROXISOME ASSEMBLY PROTEIN 10"/>
    <property type="match status" value="1"/>
</dbReference>
<evidence type="ECO:0000256" key="7">
    <source>
        <dbReference type="ARBA" id="ARBA00022679"/>
    </source>
</evidence>
<evidence type="ECO:0000256" key="17">
    <source>
        <dbReference type="SAM" id="Phobius"/>
    </source>
</evidence>
<evidence type="ECO:0000256" key="8">
    <source>
        <dbReference type="ARBA" id="ARBA00022692"/>
    </source>
</evidence>
<evidence type="ECO:0000256" key="9">
    <source>
        <dbReference type="ARBA" id="ARBA00022723"/>
    </source>
</evidence>
<proteinExistence type="inferred from homology"/>
<evidence type="ECO:0000259" key="18">
    <source>
        <dbReference type="Pfam" id="PF04757"/>
    </source>
</evidence>
<dbReference type="GO" id="GO:0008270">
    <property type="term" value="F:zinc ion binding"/>
    <property type="evidence" value="ECO:0007669"/>
    <property type="project" value="UniProtKB-KW"/>
</dbReference>
<feature type="domain" description="Pex N-terminal" evidence="18">
    <location>
        <begin position="25"/>
        <end position="210"/>
    </location>
</feature>
<evidence type="ECO:0000256" key="16">
    <source>
        <dbReference type="ARBA" id="ARBA00023140"/>
    </source>
</evidence>
<evidence type="ECO:0000256" key="11">
    <source>
        <dbReference type="ARBA" id="ARBA00022786"/>
    </source>
</evidence>
<evidence type="ECO:0000256" key="13">
    <source>
        <dbReference type="ARBA" id="ARBA00022927"/>
    </source>
</evidence>
<dbReference type="EC" id="2.3.2.27" evidence="5"/>
<dbReference type="GO" id="GO:0005778">
    <property type="term" value="C:peroxisomal membrane"/>
    <property type="evidence" value="ECO:0007669"/>
    <property type="project" value="UniProtKB-SubCell"/>
</dbReference>
<comment type="caution">
    <text evidence="19">The sequence shown here is derived from an EMBL/GenBank/DDBJ whole genome shotgun (WGS) entry which is preliminary data.</text>
</comment>
<dbReference type="PANTHER" id="PTHR23350:SF0">
    <property type="entry name" value="PEROXISOME BIOGENESIS FACTOR 10"/>
    <property type="match status" value="1"/>
</dbReference>
<evidence type="ECO:0000256" key="15">
    <source>
        <dbReference type="ARBA" id="ARBA00023136"/>
    </source>
</evidence>
<gene>
    <name evidence="19" type="primary">PEX10</name>
    <name evidence="19" type="ORF">C6P40_004308</name>
</gene>
<keyword evidence="11" id="KW-0833">Ubl conjugation pathway</keyword>
<comment type="catalytic activity">
    <reaction evidence="1">
        <text>S-ubiquitinyl-[E2 ubiquitin-conjugating enzyme]-L-cysteine + [acceptor protein]-L-lysine = [E2 ubiquitin-conjugating enzyme]-L-cysteine + N(6)-ubiquitinyl-[acceptor protein]-L-lysine.</text>
        <dbReference type="EC" id="2.3.2.27"/>
    </reaction>
</comment>
<keyword evidence="15 17" id="KW-0472">Membrane</keyword>
<dbReference type="EMBL" id="PUHW01000562">
    <property type="protein sequence ID" value="KAG0686368.1"/>
    <property type="molecule type" value="Genomic_DNA"/>
</dbReference>
<evidence type="ECO:0000256" key="4">
    <source>
        <dbReference type="ARBA" id="ARBA00008704"/>
    </source>
</evidence>
<reference evidence="19" key="1">
    <citation type="submission" date="2020-11" db="EMBL/GenBank/DDBJ databases">
        <title>Kefir isolates.</title>
        <authorList>
            <person name="Marcisauskas S."/>
            <person name="Kim Y."/>
            <person name="Blasche S."/>
        </authorList>
    </citation>
    <scope>NUCLEOTIDE SEQUENCE</scope>
    <source>
        <strain evidence="19">Olga-1</strain>
    </source>
</reference>
<accession>A0A9P6WHW8</accession>
<evidence type="ECO:0000256" key="1">
    <source>
        <dbReference type="ARBA" id="ARBA00000900"/>
    </source>
</evidence>
<evidence type="ECO:0000256" key="5">
    <source>
        <dbReference type="ARBA" id="ARBA00012483"/>
    </source>
</evidence>
<dbReference type="GO" id="GO:0016567">
    <property type="term" value="P:protein ubiquitination"/>
    <property type="evidence" value="ECO:0007669"/>
    <property type="project" value="UniProtKB-ARBA"/>
</dbReference>
<keyword evidence="16" id="KW-0576">Peroxisome</keyword>
<evidence type="ECO:0000256" key="2">
    <source>
        <dbReference type="ARBA" id="ARBA00004585"/>
    </source>
</evidence>
<comment type="subcellular location">
    <subcellularLocation>
        <location evidence="2">Peroxisome membrane</location>
        <topology evidence="2">Multi-pass membrane protein</topology>
    </subcellularLocation>
</comment>
<evidence type="ECO:0000313" key="19">
    <source>
        <dbReference type="EMBL" id="KAG0686368.1"/>
    </source>
</evidence>
<comment type="pathway">
    <text evidence="3">Protein modification; protein ubiquitination.</text>
</comment>
<dbReference type="AlphaFoldDB" id="A0A9P6WHW8"/>
<dbReference type="GO" id="GO:0016562">
    <property type="term" value="P:protein import into peroxisome matrix, receptor recycling"/>
    <property type="evidence" value="ECO:0007669"/>
    <property type="project" value="UniProtKB-ARBA"/>
</dbReference>
<dbReference type="Pfam" id="PF04757">
    <property type="entry name" value="Pex2_Pex12"/>
    <property type="match status" value="1"/>
</dbReference>
<evidence type="ECO:0000256" key="3">
    <source>
        <dbReference type="ARBA" id="ARBA00004906"/>
    </source>
</evidence>
<dbReference type="GO" id="GO:0061630">
    <property type="term" value="F:ubiquitin protein ligase activity"/>
    <property type="evidence" value="ECO:0007669"/>
    <property type="project" value="UniProtKB-EC"/>
</dbReference>
<keyword evidence="10" id="KW-0863">Zinc-finger</keyword>